<dbReference type="RefSeq" id="WP_148521339.1">
    <property type="nucleotide sequence ID" value="NZ_VSIJ01000005.1"/>
</dbReference>
<organism evidence="1 2">
    <name type="scientific">Vibrio cholerae</name>
    <dbReference type="NCBI Taxonomy" id="666"/>
    <lineage>
        <taxon>Bacteria</taxon>
        <taxon>Pseudomonadati</taxon>
        <taxon>Pseudomonadota</taxon>
        <taxon>Gammaproteobacteria</taxon>
        <taxon>Vibrionales</taxon>
        <taxon>Vibrionaceae</taxon>
        <taxon>Vibrio</taxon>
    </lineage>
</organism>
<protein>
    <submittedName>
        <fullName evidence="1">Uncharacterized protein</fullName>
    </submittedName>
</protein>
<comment type="caution">
    <text evidence="1">The sequence shown here is derived from an EMBL/GenBank/DDBJ whole genome shotgun (WGS) entry which is preliminary data.</text>
</comment>
<evidence type="ECO:0000313" key="1">
    <source>
        <dbReference type="EMBL" id="TXX67203.1"/>
    </source>
</evidence>
<sequence length="227" mass="26333">MSTNYLPDDQFRKAMSVIDWKGTVVSENNESVMFRPYNVEGSLEEFLDRFLPYPYATDIPYFVASDPDSPEETRQGFVQYYVGSNPAFCGLCYFPKPNKVHTVLPKESFSRLPSFLWKSQSELQYDRFDKRDNVNAKNNNYIVYMTSKGELKETKYQINPLFGERIYHNVAKFIKTNDLRVWLSTKEGREFSEAELLSVLKERNPAQYDAYVRKLSGSQVIAAILAS</sequence>
<dbReference type="EMBL" id="VSIJ01000005">
    <property type="protein sequence ID" value="TXX67203.1"/>
    <property type="molecule type" value="Genomic_DNA"/>
</dbReference>
<dbReference type="AlphaFoldDB" id="A0ABD7SR10"/>
<gene>
    <name evidence="1" type="ORF">FXF03_01130</name>
</gene>
<evidence type="ECO:0000313" key="2">
    <source>
        <dbReference type="Proteomes" id="UP000323819"/>
    </source>
</evidence>
<accession>A0ABD7SR10</accession>
<name>A0ABD7SR10_VIBCL</name>
<reference evidence="1 2" key="1">
    <citation type="submission" date="2019-06" db="EMBL/GenBank/DDBJ databases">
        <title>Vibrio cholerae phylogeny based on whole-genome sequencing reveals genetic diversity and population strucutre.</title>
        <authorList>
            <person name="Zhiqiu Y."/>
            <person name="Bin L."/>
            <person name="Lingyan J."/>
        </authorList>
    </citation>
    <scope>NUCLEOTIDE SEQUENCE [LARGE SCALE GENOMIC DNA]</scope>
    <source>
        <strain evidence="1 2">N2814</strain>
    </source>
</reference>
<proteinExistence type="predicted"/>
<dbReference type="Proteomes" id="UP000323819">
    <property type="component" value="Unassembled WGS sequence"/>
</dbReference>